<evidence type="ECO:0000256" key="1">
    <source>
        <dbReference type="SAM" id="MobiDB-lite"/>
    </source>
</evidence>
<proteinExistence type="predicted"/>
<keyword evidence="3" id="KW-1185">Reference proteome</keyword>
<sequence>MKPIDEVATLRLTGVPAGLTDGTMQHINPVLIPQVSEVAMVKGYKRPKSAYSGNNPGYVPPSGGGHLRGEDDWLFGHGRQHSARPWRGESEQTRSLPKLPPQSIDDVLAYVTHNRRVCPLSIHWMAMMNPVGLISANADVWIPMAPGESEWRLLTDSNKRALLKRQILAAAAGGALQLFAQHLHRLRETEWHHES</sequence>
<reference evidence="2 3" key="2">
    <citation type="submission" date="2020-06" db="EMBL/GenBank/DDBJ databases">
        <title>Ramlibacter rhizophilus sp. nov., isolated from rhizosphere soil of national flower Mugunghwa from South Korea.</title>
        <authorList>
            <person name="Zheng-Fei Y."/>
            <person name="Huan T."/>
        </authorList>
    </citation>
    <scope>NUCLEOTIDE SEQUENCE [LARGE SCALE GENOMIC DNA]</scope>
    <source>
        <strain evidence="2 3">B156</strain>
    </source>
</reference>
<reference evidence="2 3" key="1">
    <citation type="submission" date="2020-05" db="EMBL/GenBank/DDBJ databases">
        <authorList>
            <person name="Khan S.A."/>
            <person name="Jeon C.O."/>
            <person name="Chun B.H."/>
        </authorList>
    </citation>
    <scope>NUCLEOTIDE SEQUENCE [LARGE SCALE GENOMIC DNA]</scope>
    <source>
        <strain evidence="2 3">B156</strain>
    </source>
</reference>
<organism evidence="2 3">
    <name type="scientific">Ramlibacter montanisoli</name>
    <dbReference type="NCBI Taxonomy" id="2732512"/>
    <lineage>
        <taxon>Bacteria</taxon>
        <taxon>Pseudomonadati</taxon>
        <taxon>Pseudomonadota</taxon>
        <taxon>Betaproteobacteria</taxon>
        <taxon>Burkholderiales</taxon>
        <taxon>Comamonadaceae</taxon>
        <taxon>Ramlibacter</taxon>
    </lineage>
</organism>
<evidence type="ECO:0000313" key="3">
    <source>
        <dbReference type="Proteomes" id="UP000552954"/>
    </source>
</evidence>
<dbReference type="Proteomes" id="UP000552954">
    <property type="component" value="Unassembled WGS sequence"/>
</dbReference>
<name>A0A849KP50_9BURK</name>
<accession>A0A849KP50</accession>
<dbReference type="EMBL" id="JABFCS010000001">
    <property type="protein sequence ID" value="NNU43569.1"/>
    <property type="molecule type" value="Genomic_DNA"/>
</dbReference>
<evidence type="ECO:0000313" key="2">
    <source>
        <dbReference type="EMBL" id="NNU43569.1"/>
    </source>
</evidence>
<dbReference type="RefSeq" id="WP_171558954.1">
    <property type="nucleotide sequence ID" value="NZ_JABFCS010000001.1"/>
</dbReference>
<protein>
    <submittedName>
        <fullName evidence="2">Uncharacterized protein</fullName>
    </submittedName>
</protein>
<gene>
    <name evidence="2" type="ORF">HK415_11035</name>
</gene>
<comment type="caution">
    <text evidence="2">The sequence shown here is derived from an EMBL/GenBank/DDBJ whole genome shotgun (WGS) entry which is preliminary data.</text>
</comment>
<dbReference type="AlphaFoldDB" id="A0A849KP50"/>
<feature type="region of interest" description="Disordered" evidence="1">
    <location>
        <begin position="69"/>
        <end position="100"/>
    </location>
</feature>